<comment type="caution">
    <text evidence="1">The sequence shown here is derived from an EMBL/GenBank/DDBJ whole genome shotgun (WGS) entry which is preliminary data.</text>
</comment>
<reference evidence="1 2" key="1">
    <citation type="journal article" date="2019" name="Microbiol. Resour. Announc.">
        <title>Draft Genome Sequence of the Most Traditional epsilon-Poly-l-Lysine Producer, Streptomyces albulus NBRC14147.</title>
        <authorList>
            <person name="Yamanaka K."/>
            <person name="Hamano Y."/>
        </authorList>
    </citation>
    <scope>NUCLEOTIDE SEQUENCE [LARGE SCALE GENOMIC DNA]</scope>
    <source>
        <strain evidence="1 2">NBRC 14147</strain>
    </source>
</reference>
<dbReference type="EMBL" id="BHXC01000006">
    <property type="protein sequence ID" value="GCB89065.1"/>
    <property type="molecule type" value="Genomic_DNA"/>
</dbReference>
<evidence type="ECO:0000313" key="2">
    <source>
        <dbReference type="Proteomes" id="UP000288351"/>
    </source>
</evidence>
<protein>
    <recommendedName>
        <fullName evidence="3">Transposase DDE domain-containing protein</fullName>
    </recommendedName>
</protein>
<gene>
    <name evidence="1" type="ORF">SALB_01738</name>
</gene>
<organism evidence="1 2">
    <name type="scientific">Streptomyces noursei</name>
    <name type="common">Streptomyces albulus</name>
    <dbReference type="NCBI Taxonomy" id="1971"/>
    <lineage>
        <taxon>Bacteria</taxon>
        <taxon>Bacillati</taxon>
        <taxon>Actinomycetota</taxon>
        <taxon>Actinomycetes</taxon>
        <taxon>Kitasatosporales</taxon>
        <taxon>Streptomycetaceae</taxon>
        <taxon>Streptomyces</taxon>
    </lineage>
</organism>
<dbReference type="AlphaFoldDB" id="A0A401QUJ9"/>
<evidence type="ECO:0008006" key="3">
    <source>
        <dbReference type="Google" id="ProtNLM"/>
    </source>
</evidence>
<accession>A0A401QUJ9</accession>
<sequence length="153" mass="16349">MGRKMQKCLLSWGHEPFRGVLSVQAECTFCVTAIDSRPKVFVNTDGSGVVRHAGARLLTDLADATGLTASYSSVLRPLRPRRTGHAPRRIVVDLDLMLADGGQTITTVDAGGREISGPVLDADVTLIACHAEREAAAPTQRRLRLPPLAVLPG</sequence>
<evidence type="ECO:0000313" key="1">
    <source>
        <dbReference type="EMBL" id="GCB89065.1"/>
    </source>
</evidence>
<dbReference type="Proteomes" id="UP000288351">
    <property type="component" value="Unassembled WGS sequence"/>
</dbReference>
<name>A0A401QUJ9_STRNR</name>
<proteinExistence type="predicted"/>